<dbReference type="AlphaFoldDB" id="G2YUV5"/>
<dbReference type="EMBL" id="FQ790354">
    <property type="protein sequence ID" value="CCD55403.1"/>
    <property type="molecule type" value="Genomic_DNA"/>
</dbReference>
<reference evidence="2" key="1">
    <citation type="journal article" date="2011" name="PLoS Genet.">
        <title>Genomic analysis of the necrotrophic fungal pathogens Sclerotinia sclerotiorum and Botrytis cinerea.</title>
        <authorList>
            <person name="Amselem J."/>
            <person name="Cuomo C.A."/>
            <person name="van Kan J.A."/>
            <person name="Viaud M."/>
            <person name="Benito E.P."/>
            <person name="Couloux A."/>
            <person name="Coutinho P.M."/>
            <person name="de Vries R.P."/>
            <person name="Dyer P.S."/>
            <person name="Fillinger S."/>
            <person name="Fournier E."/>
            <person name="Gout L."/>
            <person name="Hahn M."/>
            <person name="Kohn L."/>
            <person name="Lapalu N."/>
            <person name="Plummer K.M."/>
            <person name="Pradier J.M."/>
            <person name="Quevillon E."/>
            <person name="Sharon A."/>
            <person name="Simon A."/>
            <person name="ten Have A."/>
            <person name="Tudzynski B."/>
            <person name="Tudzynski P."/>
            <person name="Wincker P."/>
            <person name="Andrew M."/>
            <person name="Anthouard V."/>
            <person name="Beever R.E."/>
            <person name="Beffa R."/>
            <person name="Benoit I."/>
            <person name="Bouzid O."/>
            <person name="Brault B."/>
            <person name="Chen Z."/>
            <person name="Choquer M."/>
            <person name="Collemare J."/>
            <person name="Cotton P."/>
            <person name="Danchin E.G."/>
            <person name="Da Silva C."/>
            <person name="Gautier A."/>
            <person name="Giraud C."/>
            <person name="Giraud T."/>
            <person name="Gonzalez C."/>
            <person name="Grossetete S."/>
            <person name="Guldener U."/>
            <person name="Henrissat B."/>
            <person name="Howlett B.J."/>
            <person name="Kodira C."/>
            <person name="Kretschmer M."/>
            <person name="Lappartient A."/>
            <person name="Leroch M."/>
            <person name="Levis C."/>
            <person name="Mauceli E."/>
            <person name="Neuveglise C."/>
            <person name="Oeser B."/>
            <person name="Pearson M."/>
            <person name="Poulain J."/>
            <person name="Poussereau N."/>
            <person name="Quesneville H."/>
            <person name="Rascle C."/>
            <person name="Schumacher J."/>
            <person name="Segurens B."/>
            <person name="Sexton A."/>
            <person name="Silva E."/>
            <person name="Sirven C."/>
            <person name="Soanes D.M."/>
            <person name="Talbot N.J."/>
            <person name="Templeton M."/>
            <person name="Yandava C."/>
            <person name="Yarden O."/>
            <person name="Zeng Q."/>
            <person name="Rollins J.A."/>
            <person name="Lebrun M.H."/>
            <person name="Dickman M."/>
        </authorList>
    </citation>
    <scope>NUCLEOTIDE SEQUENCE [LARGE SCALE GENOMIC DNA]</scope>
    <source>
        <strain evidence="2">T4</strain>
    </source>
</reference>
<accession>G2YUV5</accession>
<organism evidence="1 2">
    <name type="scientific">Botryotinia fuckeliana (strain T4)</name>
    <name type="common">Noble rot fungus</name>
    <name type="synonym">Botrytis cinerea</name>
    <dbReference type="NCBI Taxonomy" id="999810"/>
    <lineage>
        <taxon>Eukaryota</taxon>
        <taxon>Fungi</taxon>
        <taxon>Dikarya</taxon>
        <taxon>Ascomycota</taxon>
        <taxon>Pezizomycotina</taxon>
        <taxon>Leotiomycetes</taxon>
        <taxon>Helotiales</taxon>
        <taxon>Sclerotiniaceae</taxon>
        <taxon>Botrytis</taxon>
    </lineage>
</organism>
<gene>
    <name evidence="1" type="ORF">BofuT4_uP157990.1</name>
</gene>
<name>G2YUV5_BOTF4</name>
<sequence length="60" mass="7095">MLYQEVYLDTRDIKIIGFSYLEYLFSIDLQADHIAGLNSFQSKPKFKSGQQRVFMELTQE</sequence>
<dbReference type="HOGENOM" id="CLU_2941487_0_0_1"/>
<dbReference type="InParanoid" id="G2YUV5"/>
<protein>
    <submittedName>
        <fullName evidence="1">Uncharacterized protein</fullName>
    </submittedName>
</protein>
<dbReference type="Proteomes" id="UP000008177">
    <property type="component" value="Unplaced contigs"/>
</dbReference>
<proteinExistence type="predicted"/>
<evidence type="ECO:0000313" key="2">
    <source>
        <dbReference type="Proteomes" id="UP000008177"/>
    </source>
</evidence>
<evidence type="ECO:0000313" key="1">
    <source>
        <dbReference type="EMBL" id="CCD55403.1"/>
    </source>
</evidence>